<dbReference type="AlphaFoldDB" id="A0A0X8X7U8"/>
<evidence type="ECO:0000256" key="8">
    <source>
        <dbReference type="ARBA" id="ARBA00022840"/>
    </source>
</evidence>
<evidence type="ECO:0000256" key="9">
    <source>
        <dbReference type="ARBA" id="ARBA00022842"/>
    </source>
</evidence>
<evidence type="ECO:0000313" key="12">
    <source>
        <dbReference type="EMBL" id="BAU57186.1"/>
    </source>
</evidence>
<feature type="region of interest" description="Disordered" evidence="11">
    <location>
        <begin position="154"/>
        <end position="181"/>
    </location>
</feature>
<proteinExistence type="inferred from homology"/>
<dbReference type="GO" id="GO:0005524">
    <property type="term" value="F:ATP binding"/>
    <property type="evidence" value="ECO:0007669"/>
    <property type="project" value="UniProtKB-KW"/>
</dbReference>
<evidence type="ECO:0000256" key="3">
    <source>
        <dbReference type="ARBA" id="ARBA00019010"/>
    </source>
</evidence>
<keyword evidence="13" id="KW-1185">Reference proteome</keyword>
<dbReference type="KEGG" id="hhk:HH1059_05020"/>
<keyword evidence="8" id="KW-0067">ATP-binding</keyword>
<evidence type="ECO:0000256" key="11">
    <source>
        <dbReference type="SAM" id="MobiDB-lite"/>
    </source>
</evidence>
<keyword evidence="7" id="KW-0547">Nucleotide-binding</keyword>
<keyword evidence="6" id="KW-0479">Metal-binding</keyword>
<dbReference type="InterPro" id="IPR003442">
    <property type="entry name" value="T6A_TsaE"/>
</dbReference>
<keyword evidence="4" id="KW-0963">Cytoplasm</keyword>
<reference evidence="12" key="1">
    <citation type="submission" date="2016-02" db="EMBL/GenBank/DDBJ databases">
        <title>Halorhodospira halochloris DSM-1059 complete genome, version 2.</title>
        <authorList>
            <person name="Tsukatani Y."/>
        </authorList>
    </citation>
    <scope>NUCLEOTIDE SEQUENCE</scope>
    <source>
        <strain evidence="12">DSM 1059</strain>
    </source>
</reference>
<dbReference type="InterPro" id="IPR027417">
    <property type="entry name" value="P-loop_NTPase"/>
</dbReference>
<dbReference type="Proteomes" id="UP000218890">
    <property type="component" value="Chromosome"/>
</dbReference>
<evidence type="ECO:0000256" key="7">
    <source>
        <dbReference type="ARBA" id="ARBA00022741"/>
    </source>
</evidence>
<evidence type="ECO:0000313" key="13">
    <source>
        <dbReference type="Proteomes" id="UP000218890"/>
    </source>
</evidence>
<protein>
    <recommendedName>
        <fullName evidence="3">tRNA threonylcarbamoyladenosine biosynthesis protein TsaE</fullName>
    </recommendedName>
    <alternativeName>
        <fullName evidence="10">t(6)A37 threonylcarbamoyladenosine biosynthesis protein TsaE</fullName>
    </alternativeName>
</protein>
<dbReference type="Pfam" id="PF02367">
    <property type="entry name" value="TsaE"/>
    <property type="match status" value="1"/>
</dbReference>
<evidence type="ECO:0000256" key="6">
    <source>
        <dbReference type="ARBA" id="ARBA00022723"/>
    </source>
</evidence>
<dbReference type="Gene3D" id="3.40.50.300">
    <property type="entry name" value="P-loop containing nucleotide triphosphate hydrolases"/>
    <property type="match status" value="1"/>
</dbReference>
<evidence type="ECO:0000256" key="10">
    <source>
        <dbReference type="ARBA" id="ARBA00032441"/>
    </source>
</evidence>
<gene>
    <name evidence="12" type="ORF">HH1059_05020</name>
</gene>
<keyword evidence="5" id="KW-0819">tRNA processing</keyword>
<evidence type="ECO:0000256" key="2">
    <source>
        <dbReference type="ARBA" id="ARBA00007599"/>
    </source>
</evidence>
<accession>A0A0X8X7U8</accession>
<dbReference type="NCBIfam" id="TIGR00150">
    <property type="entry name" value="T6A_YjeE"/>
    <property type="match status" value="1"/>
</dbReference>
<evidence type="ECO:0000256" key="4">
    <source>
        <dbReference type="ARBA" id="ARBA00022490"/>
    </source>
</evidence>
<dbReference type="PANTHER" id="PTHR33540">
    <property type="entry name" value="TRNA THREONYLCARBAMOYLADENOSINE BIOSYNTHESIS PROTEIN TSAE"/>
    <property type="match status" value="1"/>
</dbReference>
<comment type="similarity">
    <text evidence="2">Belongs to the TsaE family.</text>
</comment>
<dbReference type="SUPFAM" id="SSF52540">
    <property type="entry name" value="P-loop containing nucleoside triphosphate hydrolases"/>
    <property type="match status" value="1"/>
</dbReference>
<dbReference type="EMBL" id="AP017372">
    <property type="protein sequence ID" value="BAU57186.1"/>
    <property type="molecule type" value="Genomic_DNA"/>
</dbReference>
<dbReference type="GO" id="GO:0005737">
    <property type="term" value="C:cytoplasm"/>
    <property type="evidence" value="ECO:0007669"/>
    <property type="project" value="UniProtKB-SubCell"/>
</dbReference>
<organism evidence="12 13">
    <name type="scientific">Halorhodospira halochloris</name>
    <name type="common">Ectothiorhodospira halochloris</name>
    <dbReference type="NCBI Taxonomy" id="1052"/>
    <lineage>
        <taxon>Bacteria</taxon>
        <taxon>Pseudomonadati</taxon>
        <taxon>Pseudomonadota</taxon>
        <taxon>Gammaproteobacteria</taxon>
        <taxon>Chromatiales</taxon>
        <taxon>Ectothiorhodospiraceae</taxon>
        <taxon>Halorhodospira</taxon>
    </lineage>
</organism>
<evidence type="ECO:0000256" key="5">
    <source>
        <dbReference type="ARBA" id="ARBA00022694"/>
    </source>
</evidence>
<dbReference type="RefSeq" id="WP_420809684.1">
    <property type="nucleotide sequence ID" value="NZ_AP017372.2"/>
</dbReference>
<evidence type="ECO:0000256" key="1">
    <source>
        <dbReference type="ARBA" id="ARBA00004496"/>
    </source>
</evidence>
<dbReference type="GO" id="GO:0002949">
    <property type="term" value="P:tRNA threonylcarbamoyladenosine modification"/>
    <property type="evidence" value="ECO:0007669"/>
    <property type="project" value="InterPro"/>
</dbReference>
<name>A0A0X8X7U8_HALHR</name>
<keyword evidence="9" id="KW-0460">Magnesium</keyword>
<dbReference type="PANTHER" id="PTHR33540:SF2">
    <property type="entry name" value="TRNA THREONYLCARBAMOYLADENOSINE BIOSYNTHESIS PROTEIN TSAE"/>
    <property type="match status" value="1"/>
</dbReference>
<comment type="subcellular location">
    <subcellularLocation>
        <location evidence="1">Cytoplasm</location>
    </subcellularLocation>
</comment>
<sequence>MQDPHELGPCNTTMAEYASCGETVKFQLPDCAATAALGAAIGRAFSAGMVYLYGDLGAGKTSMVRALLRSRGVEGAVRSPTYTLVETYETDTGRVFHLDLYRLAEPEELHFIGLDELEAADLLTLVEWPERGSGVLPAADLVVRLEHCNFPGEGGSAIDATDPADSPRHVELEPRSDSSAESLRRALSLLDIPSCSSK</sequence>
<dbReference type="GO" id="GO:0046872">
    <property type="term" value="F:metal ion binding"/>
    <property type="evidence" value="ECO:0007669"/>
    <property type="project" value="UniProtKB-KW"/>
</dbReference>
<feature type="compositionally biased region" description="Basic and acidic residues" evidence="11">
    <location>
        <begin position="165"/>
        <end position="181"/>
    </location>
</feature>